<organism evidence="1 2">
    <name type="scientific">Marasmius crinis-equi</name>
    <dbReference type="NCBI Taxonomy" id="585013"/>
    <lineage>
        <taxon>Eukaryota</taxon>
        <taxon>Fungi</taxon>
        <taxon>Dikarya</taxon>
        <taxon>Basidiomycota</taxon>
        <taxon>Agaricomycotina</taxon>
        <taxon>Agaricomycetes</taxon>
        <taxon>Agaricomycetidae</taxon>
        <taxon>Agaricales</taxon>
        <taxon>Marasmiineae</taxon>
        <taxon>Marasmiaceae</taxon>
        <taxon>Marasmius</taxon>
    </lineage>
</organism>
<comment type="caution">
    <text evidence="1">The sequence shown here is derived from an EMBL/GenBank/DDBJ whole genome shotgun (WGS) entry which is preliminary data.</text>
</comment>
<dbReference type="EMBL" id="JBAHYK010000508">
    <property type="protein sequence ID" value="KAL0573423.1"/>
    <property type="molecule type" value="Genomic_DNA"/>
</dbReference>
<dbReference type="Proteomes" id="UP001465976">
    <property type="component" value="Unassembled WGS sequence"/>
</dbReference>
<name>A0ABR3FDT0_9AGAR</name>
<accession>A0ABR3FDT0</accession>
<keyword evidence="2" id="KW-1185">Reference proteome</keyword>
<evidence type="ECO:0000313" key="2">
    <source>
        <dbReference type="Proteomes" id="UP001465976"/>
    </source>
</evidence>
<proteinExistence type="predicted"/>
<evidence type="ECO:0000313" key="1">
    <source>
        <dbReference type="EMBL" id="KAL0573423.1"/>
    </source>
</evidence>
<protein>
    <submittedName>
        <fullName evidence="1">Uncharacterized protein</fullName>
    </submittedName>
</protein>
<sequence length="282" mass="31922">MRLDSPAEASRMVFKIAELDPSLIHLAIRPHLKRYQIPSHVYQSMPCTHRTVIQFPRLRTLIVSGSADSHLVSDVTQAQSVSEMLFATLRLINAPDLDIPASLYDGFSVPFHRMISHSKCQLAHLWIGAFLTAQPAQLLQSLELLPGLRSLTFHPTSSLRTAPARANLHSHVFSTCLAVLRLLTSSRPLRCPNLETVVVERQDSATIRLVEATLDLAISRIKLKNLFIDFGKLAKREIDWLWSDKRVQTALTELKEVRGAKVVWKWKPVQETENPLYDHPYA</sequence>
<reference evidence="1 2" key="1">
    <citation type="submission" date="2024-02" db="EMBL/GenBank/DDBJ databases">
        <title>A draft genome for the cacao thread blight pathogen Marasmius crinis-equi.</title>
        <authorList>
            <person name="Cohen S.P."/>
            <person name="Baruah I.K."/>
            <person name="Amoako-Attah I."/>
            <person name="Bukari Y."/>
            <person name="Meinhardt L.W."/>
            <person name="Bailey B.A."/>
        </authorList>
    </citation>
    <scope>NUCLEOTIDE SEQUENCE [LARGE SCALE GENOMIC DNA]</scope>
    <source>
        <strain evidence="1 2">GH-76</strain>
    </source>
</reference>
<gene>
    <name evidence="1" type="ORF">V5O48_008545</name>
</gene>